<proteinExistence type="inferred from homology"/>
<organism evidence="22 23">
    <name type="scientific">Acromyrmex insinuator</name>
    <dbReference type="NCBI Taxonomy" id="230686"/>
    <lineage>
        <taxon>Eukaryota</taxon>
        <taxon>Metazoa</taxon>
        <taxon>Ecdysozoa</taxon>
        <taxon>Arthropoda</taxon>
        <taxon>Hexapoda</taxon>
        <taxon>Insecta</taxon>
        <taxon>Pterygota</taxon>
        <taxon>Neoptera</taxon>
        <taxon>Endopterygota</taxon>
        <taxon>Hymenoptera</taxon>
        <taxon>Apocrita</taxon>
        <taxon>Aculeata</taxon>
        <taxon>Formicoidea</taxon>
        <taxon>Formicidae</taxon>
        <taxon>Myrmicinae</taxon>
        <taxon>Acromyrmex</taxon>
    </lineage>
</organism>
<evidence type="ECO:0000256" key="7">
    <source>
        <dbReference type="ARBA" id="ARBA00023018"/>
    </source>
</evidence>
<evidence type="ECO:0000256" key="9">
    <source>
        <dbReference type="ARBA" id="ARBA00023136"/>
    </source>
</evidence>
<keyword evidence="6 19" id="KW-1133">Transmembrane helix</keyword>
<protein>
    <submittedName>
        <fullName evidence="22">GRIK2 protein</fullName>
    </submittedName>
</protein>
<feature type="domain" description="Ionotropic glutamate receptor L-glutamate and glycine-binding" evidence="21">
    <location>
        <begin position="477"/>
        <end position="545"/>
    </location>
</feature>
<keyword evidence="10" id="KW-0675">Receptor</keyword>
<evidence type="ECO:0000256" key="3">
    <source>
        <dbReference type="ARBA" id="ARBA00022475"/>
    </source>
</evidence>
<feature type="transmembrane region" description="Helical" evidence="19">
    <location>
        <begin position="1678"/>
        <end position="1700"/>
    </location>
</feature>
<dbReference type="Gene3D" id="3.40.190.10">
    <property type="entry name" value="Periplasmic binding protein-like II"/>
    <property type="match status" value="5"/>
</dbReference>
<evidence type="ECO:0000256" key="17">
    <source>
        <dbReference type="PIRSR" id="PIRSR601508-2"/>
    </source>
</evidence>
<evidence type="ECO:0000256" key="15">
    <source>
        <dbReference type="ARBA" id="ARBA00034104"/>
    </source>
</evidence>
<evidence type="ECO:0000256" key="6">
    <source>
        <dbReference type="ARBA" id="ARBA00022989"/>
    </source>
</evidence>
<dbReference type="PRINTS" id="PR00177">
    <property type="entry name" value="NMDARECEPTOR"/>
</dbReference>
<dbReference type="SMART" id="SM00079">
    <property type="entry name" value="PBPe"/>
    <property type="match status" value="2"/>
</dbReference>
<evidence type="ECO:0000256" key="13">
    <source>
        <dbReference type="ARBA" id="ARBA00023286"/>
    </source>
</evidence>
<keyword evidence="23" id="KW-1185">Reference proteome</keyword>
<dbReference type="Pfam" id="PF00060">
    <property type="entry name" value="Lig_chan"/>
    <property type="match status" value="2"/>
</dbReference>
<dbReference type="InterPro" id="IPR015683">
    <property type="entry name" value="Ionotropic_Glu_rcpt"/>
</dbReference>
<keyword evidence="8" id="KW-0406">Ion transport</keyword>
<dbReference type="FunFam" id="3.40.190.10:FF:000061">
    <property type="entry name" value="Glutamate receptor, ionotropic kainate"/>
    <property type="match status" value="1"/>
</dbReference>
<dbReference type="Pfam" id="PF01094">
    <property type="entry name" value="ANF_receptor"/>
    <property type="match status" value="2"/>
</dbReference>
<feature type="transmembrane region" description="Helical" evidence="19">
    <location>
        <begin position="601"/>
        <end position="618"/>
    </location>
</feature>
<dbReference type="FunFam" id="3.40.190.10:FF:000060">
    <property type="entry name" value="Glutamate receptor ionotropic, kainate 1"/>
    <property type="match status" value="1"/>
</dbReference>
<keyword evidence="2" id="KW-0813">Transport</keyword>
<evidence type="ECO:0000256" key="12">
    <source>
        <dbReference type="ARBA" id="ARBA00023257"/>
    </source>
</evidence>
<feature type="site" description="Crucial to convey clamshell closure to channel opening" evidence="17">
    <location>
        <position position="706"/>
    </location>
</feature>
<feature type="disulfide bond" evidence="18">
    <location>
        <begin position="143"/>
        <end position="380"/>
    </location>
</feature>
<dbReference type="Pfam" id="PF10613">
    <property type="entry name" value="Lig_chan-Glu_bd"/>
    <property type="match status" value="2"/>
</dbReference>
<keyword evidence="9 19" id="KW-0472">Membrane</keyword>
<keyword evidence="3" id="KW-1003">Cell membrane</keyword>
<evidence type="ECO:0000256" key="8">
    <source>
        <dbReference type="ARBA" id="ARBA00023065"/>
    </source>
</evidence>
<keyword evidence="14" id="KW-0407">Ion channel</keyword>
<keyword evidence="11" id="KW-0325">Glycoprotein</keyword>
<dbReference type="PANTHER" id="PTHR18966">
    <property type="entry name" value="IONOTROPIC GLUTAMATE RECEPTOR"/>
    <property type="match status" value="1"/>
</dbReference>
<feature type="binding site" evidence="16">
    <location>
        <position position="556"/>
    </location>
    <ligand>
        <name>L-glutamate</name>
        <dbReference type="ChEBI" id="CHEBI:29985"/>
    </ligand>
</feature>
<feature type="transmembrane region" description="Helical" evidence="19">
    <location>
        <begin position="1483"/>
        <end position="1501"/>
    </location>
</feature>
<keyword evidence="5" id="KW-0732">Signal</keyword>
<sequence length="1756" mass="199587">MKLCSRKGFPVSCELVSRPLWSTFRKVIFIILDSPLKLYNSALKCGPIPKGFIGNQERREYEPSQIAWDVPWPLRSSTRAPLRYPFTVQGAIFHKGEEHLQSVFSRAISDTKNENHELVFELVAVIKYIEGNTDSFMTAIAACELLEEGVAAIFGPSSRYTSGIVASIAARFDIPHIEYVWRESKEKQNQKKASSLMTINISPASEQVSQAIADIINSMNWRKFAAIYETDEGLSRLQKTLILKEDKNDPIIHTAWKLDEGPDYRSMLKQIRCLPMQNIIIDVKPENIMKVLHQAEEVSLLSDYSDFDSSILSIIEMLNGTFNITGLSIRENDDIEGIDSLDSAVLYDAVFLLHTALETLNARNIENEVDMSIDPIPLSCTNSTRKYQVGPYITSIMREISKRGKITGIIYIDEYGRRRDFNVKILNFRQSSMIQTGYWNTFNGIHIKQMKKVKDIYIYGRFIEEKIFKISVHKSRPYIMEVIDGSTRGVLIGQKRYEGYCIDLINLIANFLRFKGIVFQLVTDGPSSYDPQTKTWNGLIRSILDHEADLAVSDLTITSLRMTVVDFSLPFMTTGYSIVFSKPEKQTSSFFPVLVPFSKEVWLSMAIACLVVSIMLFLQARMAPEWNNSHHLYNTDSEELKKNFNFKNSFYLIIASFVQRGSNILLKISSLRMLASIWWFFTLIMYSLYTANLAAFLTVDKIGIPVKGIEDLARQTKIKYGILKGGATASFFQNSTYSTYKQMWNTMVNSKPSVFTSSYKEGINRVIHGKRRYAFIMESDSSEYRIERECDLIKIGSVIESREYGIAMPRNSPYGIHINRAILKLKERGLLRKLKKKWWQERGGGLCKKDEINANTHELGMTGLGGVFFVLICGCSASFFIAICEFLWNIFKVAVTEKITPWEVLVAELKFTINIFAIRKPVKIIKRSKSNISSKEGAIFHKGEEHLQSVFSRAISDTKNENHELVFELVAVIKYIEGNTDSFMTAIAACELLEEGVAAIFGPSSRYTSGIVASIAARFDIPHIEYVWRENKGKENQKKASSLMTINIFPASEQISQAIVDVIKSMNWRKFAAIYETDEGLSRLQKTLILKEDKNDPIIHTAWKLDEGPDYRSMLKQIRYLPVRNIIIDVKPENIMKVLHQTKEVGLLSDYSNFVITYLDSSILPIVEMINDTSNITGLSIRENNDIKGIDSLDSAVLYDAVFLLHTALKTLNARNISKRGKITGIMYIDENGRRQDFNVTILNFRQLNIKETSYWDCNGLHETPLTLEEDIYLYKRFIADRILKISVTINAPYIMEVIDGSTRGVLIGQKRYEGYCIDLINLIAEFLGFKNVVFQLVTDGYGSYNPETRKWNGLIRSILDYEADFAISDLTITSHRASVVDFSLPFMISGFSIIISKPKKQTSSFFPVLIPFSIEVWLSMAIACLVVSIMLFLQARMAPDKSNNPHLCNADPEENNFKNSFYLTIGCFMQQGSNIRPKTSSLRILASMWWFFTLIMYSWYTANQAAFLNMDKISVKGIEDLPKQTKIKYGALKNGATATFFQKSTYLTYKQIWIAMENSKPSVFTSSYEEGINRVIHGEGRYAFLMESGAIEYITERECNLIKIGSVFENRGYGIAMPRNSVYREVIDVAIQAFKEVGELGTLKKKWWQERGGGLCKKDEMENNESTNQLGIASLKGVFFVLMCGCSVSFFIAICEFLWNVRKIAVTEKMTPWEVLVAELKFAVNVFAITKPVKIAKSSNISSRKGGLDSTSSTA</sequence>
<dbReference type="FunFam" id="1.10.287.70:FF:000143">
    <property type="entry name" value="Probable glutamate receptor"/>
    <property type="match status" value="1"/>
</dbReference>
<feature type="transmembrane region" description="Helical" evidence="19">
    <location>
        <begin position="677"/>
        <end position="699"/>
    </location>
</feature>
<evidence type="ECO:0000259" key="20">
    <source>
        <dbReference type="SMART" id="SM00079"/>
    </source>
</evidence>
<feature type="binding site" evidence="16">
    <location>
        <position position="728"/>
    </location>
    <ligand>
        <name>L-glutamate</name>
        <dbReference type="ChEBI" id="CHEBI:29985"/>
    </ligand>
</feature>
<dbReference type="FunFam" id="1.10.287.70:FF:000105">
    <property type="entry name" value="Eye-enriched kainate receptor, isoform A"/>
    <property type="match status" value="1"/>
</dbReference>
<dbReference type="GO" id="GO:0045211">
    <property type="term" value="C:postsynaptic membrane"/>
    <property type="evidence" value="ECO:0007669"/>
    <property type="project" value="UniProtKB-SubCell"/>
</dbReference>
<feature type="disulfide bond" evidence="18">
    <location>
        <begin position="790"/>
        <end position="847"/>
    </location>
</feature>
<name>A0A836E9S9_9HYME</name>
<dbReference type="GO" id="GO:0038023">
    <property type="term" value="F:signaling receptor activity"/>
    <property type="evidence" value="ECO:0007669"/>
    <property type="project" value="InterPro"/>
</dbReference>
<keyword evidence="4 19" id="KW-0812">Transmembrane</keyword>
<dbReference type="GO" id="GO:0015276">
    <property type="term" value="F:ligand-gated monoatomic ion channel activity"/>
    <property type="evidence" value="ECO:0007669"/>
    <property type="project" value="InterPro"/>
</dbReference>
<evidence type="ECO:0000313" key="23">
    <source>
        <dbReference type="Proteomes" id="UP000667349"/>
    </source>
</evidence>
<feature type="transmembrane region" description="Helical" evidence="19">
    <location>
        <begin position="1406"/>
        <end position="1434"/>
    </location>
</feature>
<dbReference type="Proteomes" id="UP000667349">
    <property type="component" value="Unassembled WGS sequence"/>
</dbReference>
<accession>A0A836E9S9</accession>
<dbReference type="SMART" id="SM00918">
    <property type="entry name" value="Lig_chan-Glu_bd"/>
    <property type="match status" value="2"/>
</dbReference>
<evidence type="ECO:0000256" key="14">
    <source>
        <dbReference type="ARBA" id="ARBA00023303"/>
    </source>
</evidence>
<evidence type="ECO:0000256" key="16">
    <source>
        <dbReference type="PIRSR" id="PIRSR601508-1"/>
    </source>
</evidence>
<feature type="transmembrane region" description="Helical" evidence="19">
    <location>
        <begin position="867"/>
        <end position="891"/>
    </location>
</feature>
<feature type="site" description="Interaction with the cone snail toxin Con-ikot-ikot" evidence="17">
    <location>
        <position position="824"/>
    </location>
</feature>
<dbReference type="FunFam" id="3.40.190.10:FF:000210">
    <property type="entry name" value="Glutamate receptor ionotropic, kainate 1"/>
    <property type="match status" value="1"/>
</dbReference>
<evidence type="ECO:0000256" key="18">
    <source>
        <dbReference type="PIRSR" id="PIRSR601508-3"/>
    </source>
</evidence>
<evidence type="ECO:0000256" key="10">
    <source>
        <dbReference type="ARBA" id="ARBA00023170"/>
    </source>
</evidence>
<dbReference type="EMBL" id="JAANHZ010000805">
    <property type="protein sequence ID" value="KAG5306821.1"/>
    <property type="molecule type" value="Genomic_DNA"/>
</dbReference>
<dbReference type="FunFam" id="3.40.190.10:FF:000178">
    <property type="entry name" value="Glutamate receptor subunit"/>
    <property type="match status" value="1"/>
</dbReference>
<feature type="domain" description="Ionotropic glutamate receptor C-terminal" evidence="20">
    <location>
        <begin position="1285"/>
        <end position="1651"/>
    </location>
</feature>
<dbReference type="InterPro" id="IPR019594">
    <property type="entry name" value="Glu/Gly-bd"/>
</dbReference>
<dbReference type="SUPFAM" id="SSF53822">
    <property type="entry name" value="Periplasmic binding protein-like I"/>
    <property type="match status" value="2"/>
</dbReference>
<comment type="caution">
    <text evidence="22">The sequence shown here is derived from an EMBL/GenBank/DDBJ whole genome shotgun (WGS) entry which is preliminary data.</text>
</comment>
<evidence type="ECO:0000256" key="2">
    <source>
        <dbReference type="ARBA" id="ARBA00022448"/>
    </source>
</evidence>
<feature type="domain" description="Ionotropic glutamate receptor L-glutamate and glycine-binding" evidence="21">
    <location>
        <begin position="1293"/>
        <end position="1361"/>
    </location>
</feature>
<dbReference type="InterPro" id="IPR001508">
    <property type="entry name" value="Iono_Glu_rcpt_met"/>
</dbReference>
<comment type="subcellular location">
    <subcellularLocation>
        <location evidence="15">Postsynaptic cell membrane</location>
        <topology evidence="15">Multi-pass membrane protein</topology>
    </subcellularLocation>
</comment>
<comment type="similarity">
    <text evidence="1">Belongs to the glutamate-gated ion channel (TC 1.A.10.1) family.</text>
</comment>
<evidence type="ECO:0000256" key="19">
    <source>
        <dbReference type="SAM" id="Phobius"/>
    </source>
</evidence>
<dbReference type="Gene3D" id="3.40.50.2300">
    <property type="match status" value="4"/>
</dbReference>
<feature type="non-terminal residue" evidence="22">
    <location>
        <position position="1"/>
    </location>
</feature>
<dbReference type="SUPFAM" id="SSF53850">
    <property type="entry name" value="Periplasmic binding protein-like II"/>
    <property type="match status" value="2"/>
</dbReference>
<evidence type="ECO:0000256" key="11">
    <source>
        <dbReference type="ARBA" id="ARBA00023180"/>
    </source>
</evidence>
<dbReference type="Gene3D" id="1.10.287.70">
    <property type="match status" value="1"/>
</dbReference>
<evidence type="ECO:0000256" key="1">
    <source>
        <dbReference type="ARBA" id="ARBA00008685"/>
    </source>
</evidence>
<keyword evidence="18" id="KW-1015">Disulfide bond</keyword>
<feature type="binding site" evidence="16">
    <location>
        <position position="561"/>
    </location>
    <ligand>
        <name>L-glutamate</name>
        <dbReference type="ChEBI" id="CHEBI:29985"/>
    </ligand>
</feature>
<keyword evidence="7" id="KW-0770">Synapse</keyword>
<feature type="non-terminal residue" evidence="22">
    <location>
        <position position="1756"/>
    </location>
</feature>
<evidence type="ECO:0000259" key="21">
    <source>
        <dbReference type="SMART" id="SM00918"/>
    </source>
</evidence>
<feature type="binding site" evidence="16">
    <location>
        <position position="778"/>
    </location>
    <ligand>
        <name>L-glutamate</name>
        <dbReference type="ChEBI" id="CHEBI:29985"/>
    </ligand>
</feature>
<evidence type="ECO:0000256" key="4">
    <source>
        <dbReference type="ARBA" id="ARBA00022692"/>
    </source>
</evidence>
<feature type="domain" description="Ionotropic glutamate receptor C-terminal" evidence="20">
    <location>
        <begin position="467"/>
        <end position="841"/>
    </location>
</feature>
<keyword evidence="12" id="KW-0628">Postsynaptic cell membrane</keyword>
<dbReference type="InterPro" id="IPR001320">
    <property type="entry name" value="Iontro_rcpt_C"/>
</dbReference>
<evidence type="ECO:0000313" key="22">
    <source>
        <dbReference type="EMBL" id="KAG5306821.1"/>
    </source>
</evidence>
<gene>
    <name evidence="22" type="primary">Grik2_6</name>
    <name evidence="22" type="ORF">G6Z75_0012659</name>
</gene>
<reference evidence="22" key="1">
    <citation type="submission" date="2020-02" db="EMBL/GenBank/DDBJ databases">
        <title>Relaxed selection underlies rapid genomic changes in the transitions from sociality to social parasitism in ants.</title>
        <authorList>
            <person name="Bi X."/>
        </authorList>
    </citation>
    <scope>NUCLEOTIDE SEQUENCE</scope>
    <source>
        <strain evidence="22">BGI-DK2013a</strain>
        <tissue evidence="22">Whole body</tissue>
    </source>
</reference>
<dbReference type="InterPro" id="IPR028082">
    <property type="entry name" value="Peripla_BP_I"/>
</dbReference>
<keyword evidence="13" id="KW-1071">Ligand-gated ion channel</keyword>
<evidence type="ECO:0000256" key="5">
    <source>
        <dbReference type="ARBA" id="ARBA00022729"/>
    </source>
</evidence>
<dbReference type="InterPro" id="IPR001828">
    <property type="entry name" value="ANF_lig-bd_rcpt"/>
</dbReference>